<proteinExistence type="inferred from homology"/>
<name>A0A1F4XWD4_9BACT</name>
<dbReference type="AlphaFoldDB" id="A0A1F4XWD4"/>
<dbReference type="InterPro" id="IPR043472">
    <property type="entry name" value="Macro_dom-like"/>
</dbReference>
<evidence type="ECO:0000313" key="6">
    <source>
        <dbReference type="EMBL" id="OGC86017.1"/>
    </source>
</evidence>
<protein>
    <recommendedName>
        <fullName evidence="5">Cytosol aminopeptidase domain-containing protein</fullName>
    </recommendedName>
</protein>
<dbReference type="GO" id="GO:0030145">
    <property type="term" value="F:manganese ion binding"/>
    <property type="evidence" value="ECO:0007669"/>
    <property type="project" value="InterPro"/>
</dbReference>
<keyword evidence="3" id="KW-0645">Protease</keyword>
<evidence type="ECO:0000256" key="1">
    <source>
        <dbReference type="ARBA" id="ARBA00009528"/>
    </source>
</evidence>
<dbReference type="STRING" id="1797245.A2949_01755"/>
<dbReference type="PANTHER" id="PTHR11963">
    <property type="entry name" value="LEUCINE AMINOPEPTIDASE-RELATED"/>
    <property type="match status" value="1"/>
</dbReference>
<dbReference type="PANTHER" id="PTHR11963:SF23">
    <property type="entry name" value="CYTOSOL AMINOPEPTIDASE"/>
    <property type="match status" value="1"/>
</dbReference>
<reference evidence="6 7" key="1">
    <citation type="journal article" date="2016" name="Nat. Commun.">
        <title>Thousands of microbial genomes shed light on interconnected biogeochemical processes in an aquifer system.</title>
        <authorList>
            <person name="Anantharaman K."/>
            <person name="Brown C.T."/>
            <person name="Hug L.A."/>
            <person name="Sharon I."/>
            <person name="Castelle C.J."/>
            <person name="Probst A.J."/>
            <person name="Thomas B.C."/>
            <person name="Singh A."/>
            <person name="Wilkins M.J."/>
            <person name="Karaoz U."/>
            <person name="Brodie E.L."/>
            <person name="Williams K.H."/>
            <person name="Hubbard S.S."/>
            <person name="Banfield J.F."/>
        </authorList>
    </citation>
    <scope>NUCLEOTIDE SEQUENCE [LARGE SCALE GENOMIC DNA]</scope>
</reference>
<dbReference type="Gene3D" id="3.40.220.10">
    <property type="entry name" value="Leucine Aminopeptidase, subunit E, domain 1"/>
    <property type="match status" value="1"/>
</dbReference>
<dbReference type="GO" id="GO:0070006">
    <property type="term" value="F:metalloaminopeptidase activity"/>
    <property type="evidence" value="ECO:0007669"/>
    <property type="project" value="InterPro"/>
</dbReference>
<comment type="similarity">
    <text evidence="1">Belongs to the peptidase M17 family.</text>
</comment>
<dbReference type="SUPFAM" id="SSF53187">
    <property type="entry name" value="Zn-dependent exopeptidases"/>
    <property type="match status" value="1"/>
</dbReference>
<dbReference type="Pfam" id="PF00883">
    <property type="entry name" value="Peptidase_M17"/>
    <property type="match status" value="1"/>
</dbReference>
<dbReference type="PRINTS" id="PR00481">
    <property type="entry name" value="LAMNOPPTDASE"/>
</dbReference>
<comment type="caution">
    <text evidence="6">The sequence shown here is derived from an EMBL/GenBank/DDBJ whole genome shotgun (WGS) entry which is preliminary data.</text>
</comment>
<evidence type="ECO:0000256" key="2">
    <source>
        <dbReference type="ARBA" id="ARBA00022438"/>
    </source>
</evidence>
<accession>A0A1F4XWD4</accession>
<dbReference type="GO" id="GO:0006508">
    <property type="term" value="P:proteolysis"/>
    <property type="evidence" value="ECO:0007669"/>
    <property type="project" value="UniProtKB-KW"/>
</dbReference>
<dbReference type="CDD" id="cd00433">
    <property type="entry name" value="Peptidase_M17"/>
    <property type="match status" value="1"/>
</dbReference>
<organism evidence="6 7">
    <name type="scientific">Candidatus Adlerbacteria bacterium RIFCSPLOWO2_01_FULL_54_21b</name>
    <dbReference type="NCBI Taxonomy" id="1797245"/>
    <lineage>
        <taxon>Bacteria</taxon>
        <taxon>Candidatus Adleribacteriota</taxon>
    </lineage>
</organism>
<evidence type="ECO:0000256" key="4">
    <source>
        <dbReference type="ARBA" id="ARBA00022801"/>
    </source>
</evidence>
<evidence type="ECO:0000313" key="7">
    <source>
        <dbReference type="Proteomes" id="UP000178585"/>
    </source>
</evidence>
<dbReference type="InterPro" id="IPR000819">
    <property type="entry name" value="Peptidase_M17_C"/>
</dbReference>
<keyword evidence="2" id="KW-0031">Aminopeptidase</keyword>
<dbReference type="Proteomes" id="UP000178585">
    <property type="component" value="Unassembled WGS sequence"/>
</dbReference>
<dbReference type="InterPro" id="IPR011356">
    <property type="entry name" value="Leucine_aapep/pepB"/>
</dbReference>
<dbReference type="Gene3D" id="3.40.630.10">
    <property type="entry name" value="Zn peptidases"/>
    <property type="match status" value="1"/>
</dbReference>
<sequence length="476" mass="51298">MEFILAPNGRGFSKVRFILGELSRFDGKTLSIGYGNSKPLNRRKLIVLMRKVVALAKQNRIKKLDIHWKDIRVLAPKDMGDYEIGRIAGTAFIMADYEHVAYKSTPKEGWNVVEQMCIPNTPVAGKEGFWHGSIIGEEINACRELSNTPGGDMTPKRLAASAVAAAKRSGAGKKLKVKVLGRREMQRLGMGAVLGVAKGAADEPQFIVMEYRGAGRPVSQTSKSKSDLLKKPIVLIGKGVTFDTGGIQVKTGDHMYEMHMDMSGGAAVIHALVLAAKLKIKTNVVGLVPAVENAVGAGAMRPGDILKSLSGRTIEILHTDAEGRVILADALSYAKRYSPAVVADAATLTGAALTGLGEQASAIMTNREDMLADLQTLGEESGDYVWPFPLWEEYDYIVKGRFGDVPNIPAQGNSRYAGIIGGGKFLEVFAKDLNCPWLHLDIASVMTAAEGHHLARGAAGAPVRYFLALIEKYATH</sequence>
<gene>
    <name evidence="6" type="ORF">A2949_01755</name>
</gene>
<feature type="domain" description="Cytosol aminopeptidase" evidence="5">
    <location>
        <begin position="140"/>
        <end position="465"/>
    </location>
</feature>
<evidence type="ECO:0000259" key="5">
    <source>
        <dbReference type="Pfam" id="PF00883"/>
    </source>
</evidence>
<dbReference type="GO" id="GO:0005737">
    <property type="term" value="C:cytoplasm"/>
    <property type="evidence" value="ECO:0007669"/>
    <property type="project" value="InterPro"/>
</dbReference>
<dbReference type="EMBL" id="MEWZ01000033">
    <property type="protein sequence ID" value="OGC86017.1"/>
    <property type="molecule type" value="Genomic_DNA"/>
</dbReference>
<evidence type="ECO:0000256" key="3">
    <source>
        <dbReference type="ARBA" id="ARBA00022670"/>
    </source>
</evidence>
<keyword evidence="4" id="KW-0378">Hydrolase</keyword>